<gene>
    <name evidence="1" type="ORF">DXD09_03930</name>
</gene>
<evidence type="ECO:0000313" key="2">
    <source>
        <dbReference type="Proteomes" id="UP000260790"/>
    </source>
</evidence>
<dbReference type="EMBL" id="QSQR01000003">
    <property type="protein sequence ID" value="RGK47114.1"/>
    <property type="molecule type" value="Genomic_DNA"/>
</dbReference>
<evidence type="ECO:0000313" key="1">
    <source>
        <dbReference type="EMBL" id="RGK47114.1"/>
    </source>
</evidence>
<name>A0A8B2YZR7_9LACO</name>
<accession>A0A8B2YZR7</accession>
<protein>
    <submittedName>
        <fullName evidence="1">Uncharacterized protein</fullName>
    </submittedName>
</protein>
<reference evidence="1 2" key="1">
    <citation type="submission" date="2018-08" db="EMBL/GenBank/DDBJ databases">
        <title>A genome reference for cultivated species of the human gut microbiota.</title>
        <authorList>
            <person name="Zou Y."/>
            <person name="Xue W."/>
            <person name="Luo G."/>
        </authorList>
    </citation>
    <scope>NUCLEOTIDE SEQUENCE [LARGE SCALE GENOMIC DNA]</scope>
    <source>
        <strain evidence="1 2">TF10-9AT</strain>
    </source>
</reference>
<dbReference type="Proteomes" id="UP000260790">
    <property type="component" value="Unassembled WGS sequence"/>
</dbReference>
<dbReference type="AlphaFoldDB" id="A0A8B2YZR7"/>
<comment type="caution">
    <text evidence="1">The sequence shown here is derived from an EMBL/GenBank/DDBJ whole genome shotgun (WGS) entry which is preliminary data.</text>
</comment>
<sequence>MDHLSVKPGPKRLKFYGQTAIFDHFVRKRHFSSRRFTDKALIFIDMSVNGGAFAKCSACSISVPRRDYGPRLIFGRCHAWKPFIKNSVPAYSNSRTLCD</sequence>
<organism evidence="1 2">
    <name type="scientific">Ligilactobacillus ruminis</name>
    <dbReference type="NCBI Taxonomy" id="1623"/>
    <lineage>
        <taxon>Bacteria</taxon>
        <taxon>Bacillati</taxon>
        <taxon>Bacillota</taxon>
        <taxon>Bacilli</taxon>
        <taxon>Lactobacillales</taxon>
        <taxon>Lactobacillaceae</taxon>
        <taxon>Ligilactobacillus</taxon>
    </lineage>
</organism>
<proteinExistence type="predicted"/>